<evidence type="ECO:0000256" key="2">
    <source>
        <dbReference type="SAM" id="MobiDB-lite"/>
    </source>
</evidence>
<dbReference type="AlphaFoldDB" id="A0A6G1LE28"/>
<feature type="region of interest" description="Disordered" evidence="2">
    <location>
        <begin position="247"/>
        <end position="318"/>
    </location>
</feature>
<dbReference type="OrthoDB" id="411211at2759"/>
<sequence length="522" mass="56820">MATATPTPIVPGVSLGPFALGASIHDALSIVKADKVHYPAIELHYSHADPLSTPVVVTLPENGLRLQFNGPDQRLRLIEVVNFQKISLTYKGSDLVKAHGDGSVPSGPQFKRVYSLLGPSFPGEYFPPKDRNPDGTYVLSWPGVAFNFPVQHAAYSKDKDHVSLLGSHVASPAKTMALFEGKSWPEARRDLFVKTPAGPRVSAVGNRVKDNLPAEIEVASIRGDGRIDLLGRSPDYFTIVLNQTTPQDLTTELGPPDATHKREDPSASAHEQHNRTNSSSRSLSNGRTHPPSQPSSYSSTGTDTFDSDFDNRSMEEDPADRASRDKFWCYFSHGMDILVGLPSDTPPTTNDDRLQPTPLSQSPHPVVLKVVLHGNVPGSYAFNRHRRLRWSVDLRRLARPNHTPQSPLHDEDVITSEDNFDTLGMPRLLSTFAPSNNALRAELSQGKVVNRTWGGTDPGESFFVLEDGDEFGNGDGGADGGRGRMADGAGSEQWLGNTKLYAFPGLVFEVLENGFVSALTVC</sequence>
<feature type="compositionally biased region" description="Basic and acidic residues" evidence="2">
    <location>
        <begin position="309"/>
        <end position="318"/>
    </location>
</feature>
<dbReference type="InterPro" id="IPR039156">
    <property type="entry name" value="PHAF1/BROMI"/>
</dbReference>
<dbReference type="PANTHER" id="PTHR13465:SF2">
    <property type="entry name" value="PHAGOSOME ASSEMBLY FACTOR 1"/>
    <property type="match status" value="1"/>
</dbReference>
<dbReference type="Pfam" id="PF03676">
    <property type="entry name" value="PHAF1"/>
    <property type="match status" value="2"/>
</dbReference>
<dbReference type="GO" id="GO:0005802">
    <property type="term" value="C:trans-Golgi network"/>
    <property type="evidence" value="ECO:0007669"/>
    <property type="project" value="TreeGrafter"/>
</dbReference>
<dbReference type="Proteomes" id="UP000799436">
    <property type="component" value="Unassembled WGS sequence"/>
</dbReference>
<protein>
    <submittedName>
        <fullName evidence="3">UPF0183-domain-containing protein</fullName>
    </submittedName>
</protein>
<evidence type="ECO:0000313" key="3">
    <source>
        <dbReference type="EMBL" id="KAF2771147.1"/>
    </source>
</evidence>
<accession>A0A6G1LE28</accession>
<dbReference type="InterPro" id="IPR005373">
    <property type="entry name" value="PHAF1"/>
</dbReference>
<proteinExistence type="inferred from homology"/>
<evidence type="ECO:0000256" key="1">
    <source>
        <dbReference type="ARBA" id="ARBA00024339"/>
    </source>
</evidence>
<evidence type="ECO:0000313" key="4">
    <source>
        <dbReference type="Proteomes" id="UP000799436"/>
    </source>
</evidence>
<keyword evidence="4" id="KW-1185">Reference proteome</keyword>
<feature type="region of interest" description="Disordered" evidence="2">
    <location>
        <begin position="341"/>
        <end position="362"/>
    </location>
</feature>
<feature type="compositionally biased region" description="Basic and acidic residues" evidence="2">
    <location>
        <begin position="258"/>
        <end position="274"/>
    </location>
</feature>
<dbReference type="EMBL" id="ML995821">
    <property type="protein sequence ID" value="KAF2771147.1"/>
    <property type="molecule type" value="Genomic_DNA"/>
</dbReference>
<feature type="compositionally biased region" description="Low complexity" evidence="2">
    <location>
        <begin position="275"/>
        <end position="287"/>
    </location>
</feature>
<gene>
    <name evidence="3" type="ORF">EJ03DRAFT_325947</name>
</gene>
<organism evidence="3 4">
    <name type="scientific">Teratosphaeria nubilosa</name>
    <dbReference type="NCBI Taxonomy" id="161662"/>
    <lineage>
        <taxon>Eukaryota</taxon>
        <taxon>Fungi</taxon>
        <taxon>Dikarya</taxon>
        <taxon>Ascomycota</taxon>
        <taxon>Pezizomycotina</taxon>
        <taxon>Dothideomycetes</taxon>
        <taxon>Dothideomycetidae</taxon>
        <taxon>Mycosphaerellales</taxon>
        <taxon>Teratosphaeriaceae</taxon>
        <taxon>Teratosphaeria</taxon>
    </lineage>
</organism>
<comment type="similarity">
    <text evidence="1">Belongs to the PHAF1 family.</text>
</comment>
<dbReference type="GO" id="GO:0043001">
    <property type="term" value="P:Golgi to plasma membrane protein transport"/>
    <property type="evidence" value="ECO:0007669"/>
    <property type="project" value="TreeGrafter"/>
</dbReference>
<feature type="compositionally biased region" description="Low complexity" evidence="2">
    <location>
        <begin position="295"/>
        <end position="304"/>
    </location>
</feature>
<dbReference type="PANTHER" id="PTHR13465">
    <property type="entry name" value="UPF0183 PROTEIN"/>
    <property type="match status" value="1"/>
</dbReference>
<reference evidence="3" key="1">
    <citation type="journal article" date="2020" name="Stud. Mycol.">
        <title>101 Dothideomycetes genomes: a test case for predicting lifestyles and emergence of pathogens.</title>
        <authorList>
            <person name="Haridas S."/>
            <person name="Albert R."/>
            <person name="Binder M."/>
            <person name="Bloem J."/>
            <person name="Labutti K."/>
            <person name="Salamov A."/>
            <person name="Andreopoulos B."/>
            <person name="Baker S."/>
            <person name="Barry K."/>
            <person name="Bills G."/>
            <person name="Bluhm B."/>
            <person name="Cannon C."/>
            <person name="Castanera R."/>
            <person name="Culley D."/>
            <person name="Daum C."/>
            <person name="Ezra D."/>
            <person name="Gonzalez J."/>
            <person name="Henrissat B."/>
            <person name="Kuo A."/>
            <person name="Liang C."/>
            <person name="Lipzen A."/>
            <person name="Lutzoni F."/>
            <person name="Magnuson J."/>
            <person name="Mondo S."/>
            <person name="Nolan M."/>
            <person name="Ohm R."/>
            <person name="Pangilinan J."/>
            <person name="Park H.-J."/>
            <person name="Ramirez L."/>
            <person name="Alfaro M."/>
            <person name="Sun H."/>
            <person name="Tritt A."/>
            <person name="Yoshinaga Y."/>
            <person name="Zwiers L.-H."/>
            <person name="Turgeon B."/>
            <person name="Goodwin S."/>
            <person name="Spatafora J."/>
            <person name="Crous P."/>
            <person name="Grigoriev I."/>
        </authorList>
    </citation>
    <scope>NUCLEOTIDE SEQUENCE</scope>
    <source>
        <strain evidence="3">CBS 116005</strain>
    </source>
</reference>
<name>A0A6G1LE28_9PEZI</name>